<name>A0A7R9MKP5_9ACAR</name>
<dbReference type="AlphaFoldDB" id="A0A7R9MKP5"/>
<dbReference type="Proteomes" id="UP000728032">
    <property type="component" value="Unassembled WGS sequence"/>
</dbReference>
<organism evidence="2">
    <name type="scientific">Oppiella nova</name>
    <dbReference type="NCBI Taxonomy" id="334625"/>
    <lineage>
        <taxon>Eukaryota</taxon>
        <taxon>Metazoa</taxon>
        <taxon>Ecdysozoa</taxon>
        <taxon>Arthropoda</taxon>
        <taxon>Chelicerata</taxon>
        <taxon>Arachnida</taxon>
        <taxon>Acari</taxon>
        <taxon>Acariformes</taxon>
        <taxon>Sarcoptiformes</taxon>
        <taxon>Oribatida</taxon>
        <taxon>Brachypylina</taxon>
        <taxon>Oppioidea</taxon>
        <taxon>Oppiidae</taxon>
        <taxon>Oppiella</taxon>
    </lineage>
</organism>
<feature type="compositionally biased region" description="Polar residues" evidence="1">
    <location>
        <begin position="21"/>
        <end position="33"/>
    </location>
</feature>
<sequence length="142" mass="16105">MSTKINKRPCQNLIHSAKYANNESMDKNNNNLSKPKALDIPEYETTESSTSSSSESVTTVEIDNTIESINNLDHQEVRYDFMDDIEELISNETPALTSVEPIARPNIDINGIYNEYELIRLRELINAIKMLDNNVETVGEPQ</sequence>
<feature type="region of interest" description="Disordered" evidence="1">
    <location>
        <begin position="21"/>
        <end position="59"/>
    </location>
</feature>
<evidence type="ECO:0000256" key="1">
    <source>
        <dbReference type="SAM" id="MobiDB-lite"/>
    </source>
</evidence>
<dbReference type="EMBL" id="OC940916">
    <property type="protein sequence ID" value="CAD7662040.1"/>
    <property type="molecule type" value="Genomic_DNA"/>
</dbReference>
<feature type="compositionally biased region" description="Low complexity" evidence="1">
    <location>
        <begin position="46"/>
        <end position="59"/>
    </location>
</feature>
<feature type="non-terminal residue" evidence="2">
    <location>
        <position position="142"/>
    </location>
</feature>
<accession>A0A7R9MKP5</accession>
<dbReference type="EMBL" id="CAJPVJ010026091">
    <property type="protein sequence ID" value="CAG2179176.1"/>
    <property type="molecule type" value="Genomic_DNA"/>
</dbReference>
<protein>
    <submittedName>
        <fullName evidence="2">Uncharacterized protein</fullName>
    </submittedName>
</protein>
<evidence type="ECO:0000313" key="2">
    <source>
        <dbReference type="EMBL" id="CAD7662040.1"/>
    </source>
</evidence>
<proteinExistence type="predicted"/>
<gene>
    <name evidence="2" type="ORF">ONB1V03_LOCUS18600</name>
</gene>
<keyword evidence="3" id="KW-1185">Reference proteome</keyword>
<evidence type="ECO:0000313" key="3">
    <source>
        <dbReference type="Proteomes" id="UP000728032"/>
    </source>
</evidence>
<reference evidence="2" key="1">
    <citation type="submission" date="2020-11" db="EMBL/GenBank/DDBJ databases">
        <authorList>
            <person name="Tran Van P."/>
        </authorList>
    </citation>
    <scope>NUCLEOTIDE SEQUENCE</scope>
</reference>